<dbReference type="Proteomes" id="UP000257039">
    <property type="component" value="Unassembled WGS sequence"/>
</dbReference>
<proteinExistence type="predicted"/>
<dbReference type="EMBL" id="NDXW01000001">
    <property type="protein sequence ID" value="RDH43489.1"/>
    <property type="molecule type" value="Genomic_DNA"/>
</dbReference>
<dbReference type="SUPFAM" id="SSF53850">
    <property type="entry name" value="Periplasmic binding protein-like II"/>
    <property type="match status" value="1"/>
</dbReference>
<evidence type="ECO:0000313" key="2">
    <source>
        <dbReference type="EMBL" id="RDH43489.1"/>
    </source>
</evidence>
<accession>A0A4P9VLQ2</accession>
<protein>
    <recommendedName>
        <fullName evidence="1">Solute-binding protein family 3/N-terminal domain-containing protein</fullName>
    </recommendedName>
</protein>
<evidence type="ECO:0000313" key="3">
    <source>
        <dbReference type="Proteomes" id="UP000257039"/>
    </source>
</evidence>
<feature type="domain" description="Solute-binding protein family 3/N-terminal" evidence="1">
    <location>
        <begin position="33"/>
        <end position="261"/>
    </location>
</feature>
<dbReference type="InterPro" id="IPR001638">
    <property type="entry name" value="Solute-binding_3/MltF_N"/>
</dbReference>
<sequence>MPCIQFMLILAVIGVLLNNVVFAYEVKICDDEVEYPPYSYYERVNNVPSKKVKGITKDTLTAIFASLDFTYQIDHIPWKRCLFEVENYDKRKRYEMFSTGSYTVERADKYYITSPFTEVYPGVFYSIGQYPKGIEVNKVRDLAQFDSVCGVLGYSYKEYGLTQESKFVRVPSIISGFKMLEVSRCQIMPLAIQAGYGLKLIEKGKVPEVIRASRIKNIKPETLHLFISKRSPMAFELYTKINNQLLLLKKTGVLDEIDEKYRKLYNK</sequence>
<keyword evidence="3" id="KW-1185">Reference proteome</keyword>
<gene>
    <name evidence="2" type="ORF">B9G39_08575</name>
</gene>
<dbReference type="Pfam" id="PF00497">
    <property type="entry name" value="SBP_bac_3"/>
    <property type="match status" value="1"/>
</dbReference>
<comment type="caution">
    <text evidence="2">The sequence shown here is derived from an EMBL/GenBank/DDBJ whole genome shotgun (WGS) entry which is preliminary data.</text>
</comment>
<evidence type="ECO:0000259" key="1">
    <source>
        <dbReference type="Pfam" id="PF00497"/>
    </source>
</evidence>
<dbReference type="Gene3D" id="3.40.190.10">
    <property type="entry name" value="Periplasmic binding protein-like II"/>
    <property type="match status" value="2"/>
</dbReference>
<organism evidence="2 3">
    <name type="scientific">Zooshikella ganghwensis</name>
    <dbReference type="NCBI Taxonomy" id="202772"/>
    <lineage>
        <taxon>Bacteria</taxon>
        <taxon>Pseudomonadati</taxon>
        <taxon>Pseudomonadota</taxon>
        <taxon>Gammaproteobacteria</taxon>
        <taxon>Oceanospirillales</taxon>
        <taxon>Zooshikellaceae</taxon>
        <taxon>Zooshikella</taxon>
    </lineage>
</organism>
<dbReference type="RefSeq" id="WP_094786812.1">
    <property type="nucleotide sequence ID" value="NZ_NDXW01000001.1"/>
</dbReference>
<name>A0A4P9VLQ2_9GAMM</name>
<dbReference type="AlphaFoldDB" id="A0A4P9VLQ2"/>
<reference evidence="2 3" key="1">
    <citation type="submission" date="2017-04" db="EMBL/GenBank/DDBJ databases">
        <title>Draft genome sequence of Zooshikella ganghwensis VG4 isolated from Red Sea sediments.</title>
        <authorList>
            <person name="Rehman Z."/>
            <person name="Alam I."/>
            <person name="Kamau A."/>
            <person name="Bajic V."/>
            <person name="Leiknes T."/>
        </authorList>
    </citation>
    <scope>NUCLEOTIDE SEQUENCE [LARGE SCALE GENOMIC DNA]</scope>
    <source>
        <strain evidence="2 3">VG4</strain>
    </source>
</reference>